<evidence type="ECO:0000313" key="1">
    <source>
        <dbReference type="EMBL" id="CAI9561931.1"/>
    </source>
</evidence>
<protein>
    <submittedName>
        <fullName evidence="1">Uncharacterized protein</fullName>
    </submittedName>
</protein>
<reference evidence="1" key="1">
    <citation type="submission" date="2023-05" db="EMBL/GenBank/DDBJ databases">
        <authorList>
            <person name="Stuckert A."/>
        </authorList>
    </citation>
    <scope>NUCLEOTIDE SEQUENCE</scope>
</reference>
<organism evidence="1 2">
    <name type="scientific">Staurois parvus</name>
    <dbReference type="NCBI Taxonomy" id="386267"/>
    <lineage>
        <taxon>Eukaryota</taxon>
        <taxon>Metazoa</taxon>
        <taxon>Chordata</taxon>
        <taxon>Craniata</taxon>
        <taxon>Vertebrata</taxon>
        <taxon>Euteleostomi</taxon>
        <taxon>Amphibia</taxon>
        <taxon>Batrachia</taxon>
        <taxon>Anura</taxon>
        <taxon>Neobatrachia</taxon>
        <taxon>Ranoidea</taxon>
        <taxon>Ranidae</taxon>
        <taxon>Staurois</taxon>
    </lineage>
</organism>
<proteinExistence type="predicted"/>
<gene>
    <name evidence="1" type="ORF">SPARVUS_LOCUS5526911</name>
</gene>
<evidence type="ECO:0000313" key="2">
    <source>
        <dbReference type="Proteomes" id="UP001162483"/>
    </source>
</evidence>
<feature type="non-terminal residue" evidence="1">
    <location>
        <position position="1"/>
    </location>
</feature>
<dbReference type="EMBL" id="CATNWA010011515">
    <property type="protein sequence ID" value="CAI9561931.1"/>
    <property type="molecule type" value="Genomic_DNA"/>
</dbReference>
<keyword evidence="2" id="KW-1185">Reference proteome</keyword>
<sequence length="47" mass="5091">FFAPTALPHKISALHLQSQRLLPGSPLSHWTLDSRLPHTAAGGTFLT</sequence>
<name>A0ABN9CS19_9NEOB</name>
<accession>A0ABN9CS19</accession>
<dbReference type="Proteomes" id="UP001162483">
    <property type="component" value="Unassembled WGS sequence"/>
</dbReference>
<comment type="caution">
    <text evidence="1">The sequence shown here is derived from an EMBL/GenBank/DDBJ whole genome shotgun (WGS) entry which is preliminary data.</text>
</comment>